<dbReference type="PANTHER" id="PTHR23501:SF197">
    <property type="entry name" value="COMD"/>
    <property type="match status" value="1"/>
</dbReference>
<evidence type="ECO:0000256" key="4">
    <source>
        <dbReference type="ARBA" id="ARBA00023136"/>
    </source>
</evidence>
<feature type="transmembrane region" description="Helical" evidence="5">
    <location>
        <begin position="132"/>
        <end position="150"/>
    </location>
</feature>
<dbReference type="InterPro" id="IPR011701">
    <property type="entry name" value="MFS"/>
</dbReference>
<keyword evidence="4 5" id="KW-0472">Membrane</keyword>
<evidence type="ECO:0000256" key="5">
    <source>
        <dbReference type="SAM" id="Phobius"/>
    </source>
</evidence>
<evidence type="ECO:0000256" key="1">
    <source>
        <dbReference type="ARBA" id="ARBA00004651"/>
    </source>
</evidence>
<dbReference type="PRINTS" id="PR01036">
    <property type="entry name" value="TCRTETB"/>
</dbReference>
<feature type="transmembrane region" description="Helical" evidence="5">
    <location>
        <begin position="44"/>
        <end position="63"/>
    </location>
</feature>
<dbReference type="Proteomes" id="UP000295680">
    <property type="component" value="Unassembled WGS sequence"/>
</dbReference>
<dbReference type="GO" id="GO:0005886">
    <property type="term" value="C:plasma membrane"/>
    <property type="evidence" value="ECO:0007669"/>
    <property type="project" value="UniProtKB-SubCell"/>
</dbReference>
<comment type="subcellular location">
    <subcellularLocation>
        <location evidence="1">Cell membrane</location>
        <topology evidence="1">Multi-pass membrane protein</topology>
    </subcellularLocation>
</comment>
<proteinExistence type="predicted"/>
<dbReference type="PROSITE" id="PS50850">
    <property type="entry name" value="MFS"/>
    <property type="match status" value="1"/>
</dbReference>
<dbReference type="SUPFAM" id="SSF103473">
    <property type="entry name" value="MFS general substrate transporter"/>
    <property type="match status" value="1"/>
</dbReference>
<dbReference type="GO" id="GO:0022857">
    <property type="term" value="F:transmembrane transporter activity"/>
    <property type="evidence" value="ECO:0007669"/>
    <property type="project" value="InterPro"/>
</dbReference>
<evidence type="ECO:0000313" key="8">
    <source>
        <dbReference type="Proteomes" id="UP000295680"/>
    </source>
</evidence>
<feature type="transmembrane region" description="Helical" evidence="5">
    <location>
        <begin position="349"/>
        <end position="373"/>
    </location>
</feature>
<dbReference type="Gene3D" id="1.20.1250.20">
    <property type="entry name" value="MFS general substrate transporter like domains"/>
    <property type="match status" value="1"/>
</dbReference>
<sequence length="454" mass="46765">MDDRRKLLILLATMGGVLLSALDGTATGTSMPRIVEQLHGEQSLTWVVTAYLLASTITIPVYGRLADLHGRKIPLLTGMTLFLVGSALCGLAQDMAQLIAFRVVQGVGAGALMTVGMTLVRDLYPPHESTGLIRMQTLMAGLMLISFVGGPLEGGLLTDHLGWRWIFLVNLPIGAAAIAVLAVLVPGGRPPGRDVGRFDVAGVLLLSAGIALVLVALNNSQGVLMLLAGLAVLASFIFVERRAAVPIVPLRLFSNRTYSAVSLAGFLFTVATMPAGLFIGLYFQQVRGLSATQSALTVIPLMVGMLIGNRGTAMIVLRTGRVKGLLAAGAILVAAASATLAMIDILPLWLTISCAALVGIGTAPAMGGIAIVAQTAVNRRDIGSATAGLNLMKQLGGSTGLAITQTLFTAGTHNGIAEAIGTTIAVVGVTGGLLALGAVLAMEDLDLLPARQTV</sequence>
<dbReference type="InterPro" id="IPR020846">
    <property type="entry name" value="MFS_dom"/>
</dbReference>
<feature type="transmembrane region" description="Helical" evidence="5">
    <location>
        <begin position="198"/>
        <end position="217"/>
    </location>
</feature>
<feature type="transmembrane region" description="Helical" evidence="5">
    <location>
        <begin position="260"/>
        <end position="283"/>
    </location>
</feature>
<keyword evidence="8" id="KW-1185">Reference proteome</keyword>
<feature type="transmembrane region" description="Helical" evidence="5">
    <location>
        <begin position="162"/>
        <end position="186"/>
    </location>
</feature>
<dbReference type="Pfam" id="PF07690">
    <property type="entry name" value="MFS_1"/>
    <property type="match status" value="1"/>
</dbReference>
<gene>
    <name evidence="7" type="ORF">EV192_112122</name>
</gene>
<keyword evidence="3 5" id="KW-1133">Transmembrane helix</keyword>
<feature type="domain" description="Major facilitator superfamily (MFS) profile" evidence="6">
    <location>
        <begin position="9"/>
        <end position="446"/>
    </location>
</feature>
<accession>A0A4V2S5K1</accession>
<feature type="transmembrane region" description="Helical" evidence="5">
    <location>
        <begin position="99"/>
        <end position="120"/>
    </location>
</feature>
<dbReference type="PANTHER" id="PTHR23501">
    <property type="entry name" value="MAJOR FACILITATOR SUPERFAMILY"/>
    <property type="match status" value="1"/>
</dbReference>
<evidence type="ECO:0000256" key="3">
    <source>
        <dbReference type="ARBA" id="ARBA00022989"/>
    </source>
</evidence>
<evidence type="ECO:0000313" key="7">
    <source>
        <dbReference type="EMBL" id="TCO52390.1"/>
    </source>
</evidence>
<comment type="caution">
    <text evidence="7">The sequence shown here is derived from an EMBL/GenBank/DDBJ whole genome shotgun (WGS) entry which is preliminary data.</text>
</comment>
<evidence type="ECO:0000259" key="6">
    <source>
        <dbReference type="PROSITE" id="PS50850"/>
    </source>
</evidence>
<feature type="transmembrane region" description="Helical" evidence="5">
    <location>
        <begin position="295"/>
        <end position="317"/>
    </location>
</feature>
<protein>
    <submittedName>
        <fullName evidence="7">EmrB/QacA subfamily drug resistance transporter</fullName>
    </submittedName>
</protein>
<reference evidence="7 8" key="1">
    <citation type="submission" date="2019-03" db="EMBL/GenBank/DDBJ databases">
        <title>Genomic Encyclopedia of Type Strains, Phase IV (KMG-IV): sequencing the most valuable type-strain genomes for metagenomic binning, comparative biology and taxonomic classification.</title>
        <authorList>
            <person name="Goeker M."/>
        </authorList>
    </citation>
    <scope>NUCLEOTIDE SEQUENCE [LARGE SCALE GENOMIC DNA]</scope>
    <source>
        <strain evidence="7 8">DSM 45934</strain>
    </source>
</reference>
<keyword evidence="2 5" id="KW-0812">Transmembrane</keyword>
<dbReference type="InterPro" id="IPR036259">
    <property type="entry name" value="MFS_trans_sf"/>
</dbReference>
<feature type="transmembrane region" description="Helical" evidence="5">
    <location>
        <begin position="75"/>
        <end position="93"/>
    </location>
</feature>
<dbReference type="AlphaFoldDB" id="A0A4V2S5K1"/>
<organism evidence="7 8">
    <name type="scientific">Actinocrispum wychmicini</name>
    <dbReference type="NCBI Taxonomy" id="1213861"/>
    <lineage>
        <taxon>Bacteria</taxon>
        <taxon>Bacillati</taxon>
        <taxon>Actinomycetota</taxon>
        <taxon>Actinomycetes</taxon>
        <taxon>Pseudonocardiales</taxon>
        <taxon>Pseudonocardiaceae</taxon>
        <taxon>Actinocrispum</taxon>
    </lineage>
</organism>
<dbReference type="EMBL" id="SLWS01000012">
    <property type="protein sequence ID" value="TCO52390.1"/>
    <property type="molecule type" value="Genomic_DNA"/>
</dbReference>
<feature type="transmembrane region" description="Helical" evidence="5">
    <location>
        <begin position="223"/>
        <end position="239"/>
    </location>
</feature>
<name>A0A4V2S5K1_9PSEU</name>
<feature type="transmembrane region" description="Helical" evidence="5">
    <location>
        <begin position="324"/>
        <end position="343"/>
    </location>
</feature>
<dbReference type="OrthoDB" id="4082704at2"/>
<dbReference type="Gene3D" id="1.20.1720.10">
    <property type="entry name" value="Multidrug resistance protein D"/>
    <property type="match status" value="1"/>
</dbReference>
<dbReference type="RefSeq" id="WP_132124330.1">
    <property type="nucleotide sequence ID" value="NZ_SLWS01000012.1"/>
</dbReference>
<evidence type="ECO:0000256" key="2">
    <source>
        <dbReference type="ARBA" id="ARBA00022692"/>
    </source>
</evidence>